<gene>
    <name evidence="2" type="ORF">N0V83_008503</name>
</gene>
<protein>
    <recommendedName>
        <fullName evidence="1">BTB domain-containing protein</fullName>
    </recommendedName>
</protein>
<name>A0A9W8Y5A2_9PLEO</name>
<feature type="domain" description="BTB" evidence="1">
    <location>
        <begin position="2"/>
        <end position="88"/>
    </location>
</feature>
<keyword evidence="3" id="KW-1185">Reference proteome</keyword>
<dbReference type="OrthoDB" id="1022638at2759"/>
<dbReference type="PANTHER" id="PTHR47843">
    <property type="entry name" value="BTB DOMAIN-CONTAINING PROTEIN-RELATED"/>
    <property type="match status" value="1"/>
</dbReference>
<dbReference type="PANTHER" id="PTHR47843:SF2">
    <property type="entry name" value="BTB DOMAIN-CONTAINING PROTEIN"/>
    <property type="match status" value="1"/>
</dbReference>
<dbReference type="InterPro" id="IPR011333">
    <property type="entry name" value="SKP1/BTB/POZ_sf"/>
</dbReference>
<dbReference type="EMBL" id="JAPEUY010000015">
    <property type="protein sequence ID" value="KAJ4365881.1"/>
    <property type="molecule type" value="Genomic_DNA"/>
</dbReference>
<evidence type="ECO:0000313" key="3">
    <source>
        <dbReference type="Proteomes" id="UP001140560"/>
    </source>
</evidence>
<dbReference type="PROSITE" id="PS50097">
    <property type="entry name" value="BTB"/>
    <property type="match status" value="1"/>
</dbReference>
<dbReference type="Proteomes" id="UP001140560">
    <property type="component" value="Unassembled WGS sequence"/>
</dbReference>
<evidence type="ECO:0000313" key="2">
    <source>
        <dbReference type="EMBL" id="KAJ4365881.1"/>
    </source>
</evidence>
<comment type="caution">
    <text evidence="2">The sequence shown here is derived from an EMBL/GenBank/DDBJ whole genome shotgun (WGS) entry which is preliminary data.</text>
</comment>
<reference evidence="2" key="1">
    <citation type="submission" date="2022-10" db="EMBL/GenBank/DDBJ databases">
        <title>Tapping the CABI collections for fungal endophytes: first genome assemblies for Collariella, Neodidymelliopsis, Ascochyta clinopodiicola, Didymella pomorum, Didymosphaeria variabile, Neocosmospora piperis and Neocucurbitaria cava.</title>
        <authorList>
            <person name="Hill R."/>
        </authorList>
    </citation>
    <scope>NUCLEOTIDE SEQUENCE</scope>
    <source>
        <strain evidence="2">IMI 356814</strain>
    </source>
</reference>
<dbReference type="InterPro" id="IPR000210">
    <property type="entry name" value="BTB/POZ_dom"/>
</dbReference>
<evidence type="ECO:0000259" key="1">
    <source>
        <dbReference type="PROSITE" id="PS50097"/>
    </source>
</evidence>
<organism evidence="2 3">
    <name type="scientific">Neocucurbitaria cava</name>
    <dbReference type="NCBI Taxonomy" id="798079"/>
    <lineage>
        <taxon>Eukaryota</taxon>
        <taxon>Fungi</taxon>
        <taxon>Dikarya</taxon>
        <taxon>Ascomycota</taxon>
        <taxon>Pezizomycotina</taxon>
        <taxon>Dothideomycetes</taxon>
        <taxon>Pleosporomycetidae</taxon>
        <taxon>Pleosporales</taxon>
        <taxon>Pleosporineae</taxon>
        <taxon>Cucurbitariaceae</taxon>
        <taxon>Neocucurbitaria</taxon>
    </lineage>
</organism>
<dbReference type="AlphaFoldDB" id="A0A9W8Y5A2"/>
<accession>A0A9W8Y5A2</accession>
<dbReference type="CDD" id="cd18186">
    <property type="entry name" value="BTB_POZ_ZBTB_KLHL-like"/>
    <property type="match status" value="1"/>
</dbReference>
<dbReference type="SUPFAM" id="SSF54695">
    <property type="entry name" value="POZ domain"/>
    <property type="match status" value="1"/>
</dbReference>
<proteinExistence type="predicted"/>
<dbReference type="Gene3D" id="3.30.710.10">
    <property type="entry name" value="Potassium Channel Kv1.1, Chain A"/>
    <property type="match status" value="1"/>
</dbReference>
<sequence>MSEIRVGEGDDVRSFHIHKDLLTSRSEFFANVLKGYKDSSKSGTHNDTFEIVHWKEGSEGIIELPKDEPEVFETYVQLIYQGAIPIRKKLTVCVPVESVDAELKAKSEKGIKEIVDYEYVLLAELYVLAEKLQDIAAKRSIFSAFIEATLIRANGRSYYPTLKATDIIYAGTSASDPMRAFIVDCFVFVGHTAWVEDTAAASYPQDFLFGVMVGMFKERHKPKDATRVKNATSYLSKLQPYVEKKGA</sequence>